<comment type="caution">
    <text evidence="9">The sequence shown here is derived from an EMBL/GenBank/DDBJ whole genome shotgun (WGS) entry which is preliminary data.</text>
</comment>
<protein>
    <recommendedName>
        <fullName evidence="5">Acid sugar phosphatase</fullName>
        <ecNumber evidence="5">3.1.3.-</ecNumber>
    </recommendedName>
</protein>
<dbReference type="GO" id="GO:0046872">
    <property type="term" value="F:metal ion binding"/>
    <property type="evidence" value="ECO:0007669"/>
    <property type="project" value="UniProtKB-KW"/>
</dbReference>
<dbReference type="EMBL" id="AZGC01000029">
    <property type="protein sequence ID" value="KRL94799.1"/>
    <property type="molecule type" value="Genomic_DNA"/>
</dbReference>
<dbReference type="InterPro" id="IPR036412">
    <property type="entry name" value="HAD-like_sf"/>
</dbReference>
<dbReference type="OrthoDB" id="9810449at2"/>
<dbReference type="PATRIC" id="fig|1423742.4.peg.1310"/>
<dbReference type="EC" id="3.1.3.-" evidence="5"/>
<dbReference type="RefSeq" id="WP_056995580.1">
    <property type="nucleotide sequence ID" value="NZ_AZGC01000029.1"/>
</dbReference>
<comment type="cofactor">
    <cofactor evidence="8">
        <name>Mg(2+)</name>
        <dbReference type="ChEBI" id="CHEBI:18420"/>
    </cofactor>
    <text evidence="8">Divalent metal ions. Mg(2+) is the most effective.</text>
</comment>
<feature type="binding site" evidence="8">
    <location>
        <position position="12"/>
    </location>
    <ligand>
        <name>Mg(2+)</name>
        <dbReference type="ChEBI" id="CHEBI:18420"/>
    </ligand>
</feature>
<comment type="similarity">
    <text evidence="1 5">Belongs to the HAD-like hydrolase superfamily. NagD family.</text>
</comment>
<proteinExistence type="inferred from homology"/>
<dbReference type="InterPro" id="IPR006357">
    <property type="entry name" value="HAD-SF_hydro_IIA"/>
</dbReference>
<keyword evidence="2 5" id="KW-0479">Metal-binding</keyword>
<dbReference type="PANTHER" id="PTHR19288">
    <property type="entry name" value="4-NITROPHENYLPHOSPHATASE-RELATED"/>
    <property type="match status" value="1"/>
</dbReference>
<feature type="binding site" evidence="8">
    <location>
        <position position="10"/>
    </location>
    <ligand>
        <name>Mg(2+)</name>
        <dbReference type="ChEBI" id="CHEBI:18420"/>
    </ligand>
</feature>
<dbReference type="Proteomes" id="UP000051084">
    <property type="component" value="Unassembled WGS sequence"/>
</dbReference>
<dbReference type="AlphaFoldDB" id="A0A0R1UNG6"/>
<name>A0A0R1UNG6_9LACO</name>
<evidence type="ECO:0000256" key="3">
    <source>
        <dbReference type="ARBA" id="ARBA00022801"/>
    </source>
</evidence>
<dbReference type="SFLD" id="SFLDS00003">
    <property type="entry name" value="Haloacid_Dehalogenase"/>
    <property type="match status" value="1"/>
</dbReference>
<organism evidence="9 10">
    <name type="scientific">Limosilactobacillus equigenerosi DSM 18793 = JCM 14505</name>
    <dbReference type="NCBI Taxonomy" id="1423742"/>
    <lineage>
        <taxon>Bacteria</taxon>
        <taxon>Bacillati</taxon>
        <taxon>Bacillota</taxon>
        <taxon>Bacilli</taxon>
        <taxon>Lactobacillales</taxon>
        <taxon>Lactobacillaceae</taxon>
        <taxon>Limosilactobacillus</taxon>
    </lineage>
</organism>
<evidence type="ECO:0000256" key="2">
    <source>
        <dbReference type="ARBA" id="ARBA00022723"/>
    </source>
</evidence>
<feature type="active site" description="Proton donor" evidence="6">
    <location>
        <position position="12"/>
    </location>
</feature>
<keyword evidence="3" id="KW-0378">Hydrolase</keyword>
<evidence type="ECO:0000256" key="5">
    <source>
        <dbReference type="PIRNR" id="PIRNR000915"/>
    </source>
</evidence>
<evidence type="ECO:0000256" key="8">
    <source>
        <dbReference type="PIRSR" id="PIRSR000915-3"/>
    </source>
</evidence>
<dbReference type="PANTHER" id="PTHR19288:SF46">
    <property type="entry name" value="HALOACID DEHALOGENASE-LIKE HYDROLASE DOMAIN-CONTAINING PROTEIN 2"/>
    <property type="match status" value="1"/>
</dbReference>
<dbReference type="InterPro" id="IPR023214">
    <property type="entry name" value="HAD_sf"/>
</dbReference>
<dbReference type="GO" id="GO:0005737">
    <property type="term" value="C:cytoplasm"/>
    <property type="evidence" value="ECO:0007669"/>
    <property type="project" value="TreeGrafter"/>
</dbReference>
<dbReference type="CDD" id="cd07530">
    <property type="entry name" value="HAD_Pase_UmpH-like"/>
    <property type="match status" value="1"/>
</dbReference>
<gene>
    <name evidence="9" type="ORF">FC21_GL001265</name>
</gene>
<dbReference type="PIRSF" id="PIRSF000915">
    <property type="entry name" value="PGP-type_phosphatase"/>
    <property type="match status" value="1"/>
</dbReference>
<evidence type="ECO:0000313" key="10">
    <source>
        <dbReference type="Proteomes" id="UP000051084"/>
    </source>
</evidence>
<dbReference type="GO" id="GO:0016791">
    <property type="term" value="F:phosphatase activity"/>
    <property type="evidence" value="ECO:0007669"/>
    <property type="project" value="TreeGrafter"/>
</dbReference>
<dbReference type="InterPro" id="IPR006354">
    <property type="entry name" value="HAD-SF_hydro_IIA_hyp1"/>
</dbReference>
<dbReference type="SFLD" id="SFLDG01139">
    <property type="entry name" value="C2.A:_Pyridoxal_Phosphate_Phos"/>
    <property type="match status" value="1"/>
</dbReference>
<evidence type="ECO:0000256" key="4">
    <source>
        <dbReference type="ARBA" id="ARBA00022842"/>
    </source>
</evidence>
<comment type="function">
    <text evidence="5">Catalyzes the dephosphorylation of 2-6 carbon acid sugars in vitro.</text>
</comment>
<evidence type="ECO:0000313" key="9">
    <source>
        <dbReference type="EMBL" id="KRL94799.1"/>
    </source>
</evidence>
<dbReference type="Pfam" id="PF13344">
    <property type="entry name" value="Hydrolase_6"/>
    <property type="match status" value="1"/>
</dbReference>
<keyword evidence="10" id="KW-1185">Reference proteome</keyword>
<feature type="binding site" evidence="8">
    <location>
        <position position="208"/>
    </location>
    <ligand>
        <name>Mg(2+)</name>
        <dbReference type="ChEBI" id="CHEBI:18420"/>
    </ligand>
</feature>
<keyword evidence="4 5" id="KW-0460">Magnesium</keyword>
<dbReference type="Gene3D" id="3.40.50.1000">
    <property type="entry name" value="HAD superfamily/HAD-like"/>
    <property type="match status" value="2"/>
</dbReference>
<dbReference type="STRING" id="417373.GCA_001570685_01511"/>
<dbReference type="NCBIfam" id="TIGR01460">
    <property type="entry name" value="HAD-SF-IIA"/>
    <property type="match status" value="1"/>
</dbReference>
<sequence length="256" mass="27995">MSKYDTYFVDLDGTIYQGTIPIPAGKRFIERLKGAGKQLLLLTNNSTRTPQEVVDFLAKYHDIKVDVSEVYTSALATADYVASIANGKQRVQIIGEWGLHKAFLERGFYITTHHPDFVVVGMDHNATYADFATAVLNIQAGAQFIGTNPDTNLPSEAGMLPGAGSLIALVQYAVKPQATIIGKPHATIMDMALERVGQTKEQVVMVGDNYHTDIQAGQAVGMATLLVYTGVSHPDEVAKETHQPTHQVMSLDEWEF</sequence>
<dbReference type="Pfam" id="PF13242">
    <property type="entry name" value="Hydrolase_like"/>
    <property type="match status" value="1"/>
</dbReference>
<dbReference type="NCBIfam" id="TIGR01457">
    <property type="entry name" value="HAD-SF-IIA-hyp2"/>
    <property type="match status" value="1"/>
</dbReference>
<feature type="binding site" evidence="7">
    <location>
        <position position="183"/>
    </location>
    <ligand>
        <name>substrate</name>
    </ligand>
</feature>
<dbReference type="SUPFAM" id="SSF56784">
    <property type="entry name" value="HAD-like"/>
    <property type="match status" value="1"/>
</dbReference>
<evidence type="ECO:0000256" key="6">
    <source>
        <dbReference type="PIRSR" id="PIRSR000915-1"/>
    </source>
</evidence>
<reference evidence="9 10" key="1">
    <citation type="journal article" date="2015" name="Genome Announc.">
        <title>Expanding the biotechnology potential of lactobacilli through comparative genomics of 213 strains and associated genera.</title>
        <authorList>
            <person name="Sun Z."/>
            <person name="Harris H.M."/>
            <person name="McCann A."/>
            <person name="Guo C."/>
            <person name="Argimon S."/>
            <person name="Zhang W."/>
            <person name="Yang X."/>
            <person name="Jeffery I.B."/>
            <person name="Cooney J.C."/>
            <person name="Kagawa T.F."/>
            <person name="Liu W."/>
            <person name="Song Y."/>
            <person name="Salvetti E."/>
            <person name="Wrobel A."/>
            <person name="Rasinkangas P."/>
            <person name="Parkhill J."/>
            <person name="Rea M.C."/>
            <person name="O'Sullivan O."/>
            <person name="Ritari J."/>
            <person name="Douillard F.P."/>
            <person name="Paul Ross R."/>
            <person name="Yang R."/>
            <person name="Briner A.E."/>
            <person name="Felis G.E."/>
            <person name="de Vos W.M."/>
            <person name="Barrangou R."/>
            <person name="Klaenhammer T.R."/>
            <person name="Caufield P.W."/>
            <person name="Cui Y."/>
            <person name="Zhang H."/>
            <person name="O'Toole P.W."/>
        </authorList>
    </citation>
    <scope>NUCLEOTIDE SEQUENCE [LARGE SCALE GENOMIC DNA]</scope>
    <source>
        <strain evidence="9 10">DSM 18793</strain>
    </source>
</reference>
<evidence type="ECO:0000256" key="7">
    <source>
        <dbReference type="PIRSR" id="PIRSR000915-2"/>
    </source>
</evidence>
<accession>A0A0R1UNG6</accession>
<feature type="active site" description="Nucleophile" evidence="6">
    <location>
        <position position="10"/>
    </location>
</feature>
<evidence type="ECO:0000256" key="1">
    <source>
        <dbReference type="ARBA" id="ARBA00006696"/>
    </source>
</evidence>